<keyword evidence="5" id="KW-1185">Reference proteome</keyword>
<dbReference type="SUPFAM" id="SSF52777">
    <property type="entry name" value="CoA-dependent acyltransferases"/>
    <property type="match status" value="1"/>
</dbReference>
<protein>
    <submittedName>
        <fullName evidence="4">Non-ribosomal peptide synthetase</fullName>
    </submittedName>
</protein>
<accession>A0ABY3RCL4</accession>
<evidence type="ECO:0000313" key="5">
    <source>
        <dbReference type="Proteomes" id="UP001431010"/>
    </source>
</evidence>
<organism evidence="4 5">
    <name type="scientific">Bradyrhizobium ontarionense</name>
    <dbReference type="NCBI Taxonomy" id="2898149"/>
    <lineage>
        <taxon>Bacteria</taxon>
        <taxon>Pseudomonadati</taxon>
        <taxon>Pseudomonadota</taxon>
        <taxon>Alphaproteobacteria</taxon>
        <taxon>Hyphomicrobiales</taxon>
        <taxon>Nitrobacteraceae</taxon>
        <taxon>Bradyrhizobium</taxon>
    </lineage>
</organism>
<evidence type="ECO:0000259" key="3">
    <source>
        <dbReference type="PROSITE" id="PS50075"/>
    </source>
</evidence>
<dbReference type="CDD" id="cd05930">
    <property type="entry name" value="A_NRPS"/>
    <property type="match status" value="1"/>
</dbReference>
<dbReference type="InterPro" id="IPR042099">
    <property type="entry name" value="ANL_N_sf"/>
</dbReference>
<dbReference type="InterPro" id="IPR025110">
    <property type="entry name" value="AMP-bd_C"/>
</dbReference>
<keyword evidence="2" id="KW-0597">Phosphoprotein</keyword>
<dbReference type="PANTHER" id="PTHR44845:SF6">
    <property type="entry name" value="BETA-ALANINE-ACTIVATING ENZYME"/>
    <property type="match status" value="1"/>
</dbReference>
<dbReference type="Gene3D" id="3.30.300.30">
    <property type="match status" value="1"/>
</dbReference>
<keyword evidence="1" id="KW-0596">Phosphopantetheine</keyword>
<evidence type="ECO:0000313" key="4">
    <source>
        <dbReference type="EMBL" id="UFZ04954.1"/>
    </source>
</evidence>
<proteinExistence type="predicted"/>
<dbReference type="InterPro" id="IPR036736">
    <property type="entry name" value="ACP-like_sf"/>
</dbReference>
<sequence length="860" mass="94436">MIGALAGLTASRALRQSWLRRLGGHDEVASIPTDYRENGRQISIAELEIPFSDACQRRLALARAVDPSPVESLLATAIILAVQARLSGTIVIGVPPLSEKAGVAGDVLPILVPFEPDQTFEATWQATYRALMGAYARANAGSQGSLKQMLAAETQIRRVDLLLAFDDRCAAANEGGWPLEVRVSWQGERHSATLLYRTDLFARSTAADLSRDIGVALDRLLRFPHVRVRDNEFAAFEAALLGEPLSLESRGIFERFSDVARQRPDACALVYQDEKVTYRQFSDRADLFAAGLASRGVDEGATVALHLRPGLDLITCVIAAHRIGAVYVMLPFDYPALRLNEIVADTRAALVVTDSPGSVPDIWPTVVSSELARPQQRHLAPASKSQGRFSVFYTSSSTGRAKGVVLLESALLNRLSWMWKHFPFAADDKILLQKSPAVVGALWELYGGLLAGICTVIADPQDITDPDRFAAFVRKHQITRIAGSPPVLENLLIGDGAGNGMKSSLRIVYSSADALTPQLVQQWHQKFPRTQLLNLYGSTECSSNATWFDSMDLHPHQDRVPIGKPIANVRLYILNHDLAVVPLGGIGELCVSGACLADGYLDRDSSSQDKFIDNPFAAADGRHRVLYRTGDRARMNGHGHVELLGRMDHMIKLRGFRIALGDVEFALKAHPKIRDAIAFVTESSVRRRALHAFYCADEPLSRGVLRAYLSARIPRFMIPSAFSRLDEFPMTKSGKVDRRALSAVIAHPAAMPNMDFRSQQGLEQLIRLLWQEYSGTDDVELDDRIMDVGIDSLAIVDIRGQLQRMTGCKLELSDFFQFPTPRTLAARILNGVDEGASVASARSRAAMRRVARNGERGLHG</sequence>
<reference evidence="4" key="1">
    <citation type="journal article" date="2024" name="Antonie Van Leeuwenhoek">
        <title>Bradyrhizobium ontarionense sp. nov., a novel bacterial symbiont isolated from Aeschynomene indica (Indian jointvetch), harbours photosynthesis, nitrogen fixation and nitrous oxide (N2O) reductase genes.</title>
        <authorList>
            <person name="Bromfield E.S.P."/>
            <person name="Cloutier S."/>
        </authorList>
    </citation>
    <scope>NUCLEOTIDE SEQUENCE</scope>
    <source>
        <strain evidence="4">A19</strain>
    </source>
</reference>
<dbReference type="InterPro" id="IPR009081">
    <property type="entry name" value="PP-bd_ACP"/>
</dbReference>
<dbReference type="Pfam" id="PF00550">
    <property type="entry name" value="PP-binding"/>
    <property type="match status" value="1"/>
</dbReference>
<dbReference type="RefSeq" id="WP_231322471.1">
    <property type="nucleotide sequence ID" value="NZ_CP088156.1"/>
</dbReference>
<dbReference type="SMART" id="SM00823">
    <property type="entry name" value="PKS_PP"/>
    <property type="match status" value="1"/>
</dbReference>
<dbReference type="Gene3D" id="1.10.1200.10">
    <property type="entry name" value="ACP-like"/>
    <property type="match status" value="1"/>
</dbReference>
<dbReference type="PANTHER" id="PTHR44845">
    <property type="entry name" value="CARRIER DOMAIN-CONTAINING PROTEIN"/>
    <property type="match status" value="1"/>
</dbReference>
<dbReference type="InterPro" id="IPR006162">
    <property type="entry name" value="Ppantetheine_attach_site"/>
</dbReference>
<dbReference type="PROSITE" id="PS50075">
    <property type="entry name" value="CARRIER"/>
    <property type="match status" value="1"/>
</dbReference>
<dbReference type="Pfam" id="PF13193">
    <property type="entry name" value="AMP-binding_C"/>
    <property type="match status" value="1"/>
</dbReference>
<dbReference type="Gene3D" id="3.30.559.30">
    <property type="entry name" value="Nonribosomal peptide synthetase, condensation domain"/>
    <property type="match status" value="1"/>
</dbReference>
<name>A0ABY3RCL4_9BRAD</name>
<dbReference type="Gene3D" id="3.40.50.12780">
    <property type="entry name" value="N-terminal domain of ligase-like"/>
    <property type="match status" value="1"/>
</dbReference>
<dbReference type="PROSITE" id="PS00012">
    <property type="entry name" value="PHOSPHOPANTETHEINE"/>
    <property type="match status" value="1"/>
</dbReference>
<dbReference type="SUPFAM" id="SSF56801">
    <property type="entry name" value="Acetyl-CoA synthetase-like"/>
    <property type="match status" value="1"/>
</dbReference>
<evidence type="ECO:0000256" key="2">
    <source>
        <dbReference type="ARBA" id="ARBA00022553"/>
    </source>
</evidence>
<dbReference type="EMBL" id="CP088156">
    <property type="protein sequence ID" value="UFZ04954.1"/>
    <property type="molecule type" value="Genomic_DNA"/>
</dbReference>
<dbReference type="InterPro" id="IPR000873">
    <property type="entry name" value="AMP-dep_synth/lig_dom"/>
</dbReference>
<dbReference type="InterPro" id="IPR045851">
    <property type="entry name" value="AMP-bd_C_sf"/>
</dbReference>
<dbReference type="Pfam" id="PF00501">
    <property type="entry name" value="AMP-binding"/>
    <property type="match status" value="1"/>
</dbReference>
<gene>
    <name evidence="4" type="ORF">LQG66_01130</name>
</gene>
<dbReference type="InterPro" id="IPR020806">
    <property type="entry name" value="PKS_PP-bd"/>
</dbReference>
<evidence type="ECO:0000256" key="1">
    <source>
        <dbReference type="ARBA" id="ARBA00022450"/>
    </source>
</evidence>
<dbReference type="Proteomes" id="UP001431010">
    <property type="component" value="Chromosome"/>
</dbReference>
<dbReference type="SUPFAM" id="SSF47336">
    <property type="entry name" value="ACP-like"/>
    <property type="match status" value="1"/>
</dbReference>
<feature type="domain" description="Carrier" evidence="3">
    <location>
        <begin position="757"/>
        <end position="832"/>
    </location>
</feature>